<dbReference type="GO" id="GO:0016853">
    <property type="term" value="F:isomerase activity"/>
    <property type="evidence" value="ECO:0007669"/>
    <property type="project" value="UniProtKB-KW"/>
</dbReference>
<keyword evidence="3" id="KW-1185">Reference proteome</keyword>
<evidence type="ECO:0000259" key="1">
    <source>
        <dbReference type="Pfam" id="PF01261"/>
    </source>
</evidence>
<dbReference type="Gene3D" id="3.20.20.150">
    <property type="entry name" value="Divalent-metal-dependent TIM barrel enzymes"/>
    <property type="match status" value="1"/>
</dbReference>
<dbReference type="InterPro" id="IPR013022">
    <property type="entry name" value="Xyl_isomerase-like_TIM-brl"/>
</dbReference>
<dbReference type="AlphaFoldDB" id="A0A5R9F554"/>
<dbReference type="SUPFAM" id="SSF51658">
    <property type="entry name" value="Xylose isomerase-like"/>
    <property type="match status" value="1"/>
</dbReference>
<dbReference type="OrthoDB" id="2471096at2"/>
<dbReference type="InterPro" id="IPR036237">
    <property type="entry name" value="Xyl_isomerase-like_sf"/>
</dbReference>
<feature type="domain" description="Xylose isomerase-like TIM barrel" evidence="1">
    <location>
        <begin position="39"/>
        <end position="268"/>
    </location>
</feature>
<name>A0A5R9F554_9BACL</name>
<accession>A0A5R9F554</accession>
<gene>
    <name evidence="2" type="ORF">FCL54_00725</name>
</gene>
<organism evidence="2 3">
    <name type="scientific">Exobacillus caeni</name>
    <dbReference type="NCBI Taxonomy" id="2574798"/>
    <lineage>
        <taxon>Bacteria</taxon>
        <taxon>Bacillati</taxon>
        <taxon>Bacillota</taxon>
        <taxon>Bacilli</taxon>
        <taxon>Bacillales</taxon>
        <taxon>Guptibacillaceae</taxon>
        <taxon>Exobacillus</taxon>
    </lineage>
</organism>
<sequence>MAHKIGSSGSVILSDSAKFDELFWENCNHIEIGEFANREDFLKFMEKNKEKGYSLGIHLPLYRDNSKYDLIQEVSFTTEEAWAQLDAETKFLSGIGVEYVLVHFPYFTERVPGDPSEIIEKGLRKISDIQKKHGIPIVCEPKLGPAKSPVGIDYLDRFPVEVWDKYGIKLCIDIGDYLMAAGNKVMEYLEKWKPYIKVVHLHNVEYHGDKYIWVPVHPGHEADGSHFNVQKVIEFLGGCKEVYFIFEHTPHSKPSQQFVYEGVEWVKKLILINE</sequence>
<protein>
    <submittedName>
        <fullName evidence="2">Sugar phosphate isomerase/epimerase</fullName>
    </submittedName>
</protein>
<dbReference type="Proteomes" id="UP000308230">
    <property type="component" value="Unassembled WGS sequence"/>
</dbReference>
<reference evidence="2 3" key="1">
    <citation type="submission" date="2019-04" db="EMBL/GenBank/DDBJ databases">
        <title>Bacillus caeni sp. nov., a bacterium isolated from mangrove sediment.</title>
        <authorList>
            <person name="Huang H."/>
            <person name="Mo K."/>
            <person name="Hu Y."/>
        </authorList>
    </citation>
    <scope>NUCLEOTIDE SEQUENCE [LARGE SCALE GENOMIC DNA]</scope>
    <source>
        <strain evidence="2 3">HB172195</strain>
    </source>
</reference>
<keyword evidence="2" id="KW-0413">Isomerase</keyword>
<dbReference type="EMBL" id="SWLG01000001">
    <property type="protein sequence ID" value="TLS38872.1"/>
    <property type="molecule type" value="Genomic_DNA"/>
</dbReference>
<evidence type="ECO:0000313" key="2">
    <source>
        <dbReference type="EMBL" id="TLS38872.1"/>
    </source>
</evidence>
<comment type="caution">
    <text evidence="2">The sequence shown here is derived from an EMBL/GenBank/DDBJ whole genome shotgun (WGS) entry which is preliminary data.</text>
</comment>
<dbReference type="RefSeq" id="WP_138122144.1">
    <property type="nucleotide sequence ID" value="NZ_SWLG01000001.1"/>
</dbReference>
<proteinExistence type="predicted"/>
<evidence type="ECO:0000313" key="3">
    <source>
        <dbReference type="Proteomes" id="UP000308230"/>
    </source>
</evidence>
<dbReference type="Pfam" id="PF01261">
    <property type="entry name" value="AP_endonuc_2"/>
    <property type="match status" value="1"/>
</dbReference>